<dbReference type="InterPro" id="IPR001130">
    <property type="entry name" value="TatD-like"/>
</dbReference>
<dbReference type="GO" id="GO:0046872">
    <property type="term" value="F:metal ion binding"/>
    <property type="evidence" value="ECO:0007669"/>
    <property type="project" value="UniProtKB-KW"/>
</dbReference>
<evidence type="ECO:0000313" key="5">
    <source>
        <dbReference type="EMBL" id="GGB47317.1"/>
    </source>
</evidence>
<dbReference type="InterPro" id="IPR032466">
    <property type="entry name" value="Metal_Hydrolase"/>
</dbReference>
<dbReference type="PANTHER" id="PTHR46317:SF1">
    <property type="entry name" value="HYDROLASE, TATD FAMILY"/>
    <property type="match status" value="1"/>
</dbReference>
<dbReference type="Pfam" id="PF01026">
    <property type="entry name" value="TatD_DNase"/>
    <property type="match status" value="1"/>
</dbReference>
<evidence type="ECO:0000256" key="2">
    <source>
        <dbReference type="ARBA" id="ARBA00022723"/>
    </source>
</evidence>
<keyword evidence="6" id="KW-1185">Reference proteome</keyword>
<dbReference type="Proteomes" id="UP000621492">
    <property type="component" value="Unassembled WGS sequence"/>
</dbReference>
<sequence>MENQIIDAHIHLDMYDEPDRNMLLKELKHHHVAALIAVSYHLQSAKMNLEFSRIDKRIKPAFGYHPEQELPSDRMLEEIILFMHRHQQEMVAIGEVGLPYYLRQEKPSIPVEPYMEVLELFIQQAVKLDKPIVLHAVYEDAPIVCDLLEKYSVKKAHFHWFKGDPQTVERMQQNGYYISITPDVLYEKEIQRLVKRYPLANMMVETDGPWTFTGPFTGEKTDPKMIHQSIRKIAELKGLDKEDVYHRLYENTIEFYRLLTV</sequence>
<organism evidence="5 6">
    <name type="scientific">Lentibacillus populi</name>
    <dbReference type="NCBI Taxonomy" id="1827502"/>
    <lineage>
        <taxon>Bacteria</taxon>
        <taxon>Bacillati</taxon>
        <taxon>Bacillota</taxon>
        <taxon>Bacilli</taxon>
        <taxon>Bacillales</taxon>
        <taxon>Bacillaceae</taxon>
        <taxon>Lentibacillus</taxon>
    </lineage>
</organism>
<evidence type="ECO:0000313" key="6">
    <source>
        <dbReference type="Proteomes" id="UP000621492"/>
    </source>
</evidence>
<dbReference type="PIRSF" id="PIRSF005902">
    <property type="entry name" value="DNase_TatD"/>
    <property type="match status" value="1"/>
</dbReference>
<feature type="binding site" evidence="4">
    <location>
        <position position="9"/>
    </location>
    <ligand>
        <name>a divalent metal cation</name>
        <dbReference type="ChEBI" id="CHEBI:60240"/>
        <label>1</label>
    </ligand>
</feature>
<evidence type="ECO:0008006" key="7">
    <source>
        <dbReference type="Google" id="ProtNLM"/>
    </source>
</evidence>
<proteinExistence type="inferred from homology"/>
<dbReference type="GO" id="GO:0016788">
    <property type="term" value="F:hydrolase activity, acting on ester bonds"/>
    <property type="evidence" value="ECO:0007669"/>
    <property type="project" value="InterPro"/>
</dbReference>
<feature type="binding site" evidence="4">
    <location>
        <position position="95"/>
    </location>
    <ligand>
        <name>a divalent metal cation</name>
        <dbReference type="ChEBI" id="CHEBI:60240"/>
        <label>1</label>
    </ligand>
</feature>
<dbReference type="PANTHER" id="PTHR46317">
    <property type="entry name" value="HYDROLASE OF PHP SUPERFAMILY-RELATED PROTEIN"/>
    <property type="match status" value="1"/>
</dbReference>
<dbReference type="CDD" id="cd01310">
    <property type="entry name" value="TatD_DNAse"/>
    <property type="match status" value="1"/>
</dbReference>
<dbReference type="Gene3D" id="3.20.20.140">
    <property type="entry name" value="Metal-dependent hydrolases"/>
    <property type="match status" value="1"/>
</dbReference>
<dbReference type="EMBL" id="BMJD01000020">
    <property type="protein sequence ID" value="GGB47317.1"/>
    <property type="molecule type" value="Genomic_DNA"/>
</dbReference>
<evidence type="ECO:0000256" key="3">
    <source>
        <dbReference type="ARBA" id="ARBA00022801"/>
    </source>
</evidence>
<feature type="binding site" evidence="4">
    <location>
        <position position="207"/>
    </location>
    <ligand>
        <name>a divalent metal cation</name>
        <dbReference type="ChEBI" id="CHEBI:60240"/>
        <label>1</label>
    </ligand>
</feature>
<evidence type="ECO:0000256" key="4">
    <source>
        <dbReference type="PIRSR" id="PIRSR005902-1"/>
    </source>
</evidence>
<feature type="binding site" evidence="4">
    <location>
        <position position="11"/>
    </location>
    <ligand>
        <name>a divalent metal cation</name>
        <dbReference type="ChEBI" id="CHEBI:60240"/>
        <label>1</label>
    </ligand>
</feature>
<dbReference type="SUPFAM" id="SSF51556">
    <property type="entry name" value="Metallo-dependent hydrolases"/>
    <property type="match status" value="1"/>
</dbReference>
<gene>
    <name evidence="5" type="ORF">GCM10011409_26040</name>
</gene>
<protein>
    <recommendedName>
        <fullName evidence="7">DNAase</fullName>
    </recommendedName>
</protein>
<dbReference type="PROSITE" id="PS01137">
    <property type="entry name" value="TATD_1"/>
    <property type="match status" value="1"/>
</dbReference>
<dbReference type="AlphaFoldDB" id="A0A9W5TZH6"/>
<dbReference type="RefSeq" id="WP_088049514.1">
    <property type="nucleotide sequence ID" value="NZ_BMJD01000020.1"/>
</dbReference>
<keyword evidence="3" id="KW-0378">Hydrolase</keyword>
<feature type="binding site" evidence="4">
    <location>
        <position position="135"/>
    </location>
    <ligand>
        <name>a divalent metal cation</name>
        <dbReference type="ChEBI" id="CHEBI:60240"/>
        <label>2</label>
    </ligand>
</feature>
<comment type="caution">
    <text evidence="5">The sequence shown here is derived from an EMBL/GenBank/DDBJ whole genome shotgun (WGS) entry which is preliminary data.</text>
</comment>
<name>A0A9W5TZH6_9BACI</name>
<feature type="binding site" evidence="4">
    <location>
        <position position="159"/>
    </location>
    <ligand>
        <name>a divalent metal cation</name>
        <dbReference type="ChEBI" id="CHEBI:60240"/>
        <label>2</label>
    </ligand>
</feature>
<evidence type="ECO:0000256" key="1">
    <source>
        <dbReference type="ARBA" id="ARBA00009275"/>
    </source>
</evidence>
<keyword evidence="2 4" id="KW-0479">Metal-binding</keyword>
<reference evidence="5" key="2">
    <citation type="submission" date="2020-09" db="EMBL/GenBank/DDBJ databases">
        <authorList>
            <person name="Sun Q."/>
            <person name="Zhou Y."/>
        </authorList>
    </citation>
    <scope>NUCLEOTIDE SEQUENCE</scope>
    <source>
        <strain evidence="5">CGMCC 1.15454</strain>
    </source>
</reference>
<reference evidence="5" key="1">
    <citation type="journal article" date="2014" name="Int. J. Syst. Evol. Microbiol.">
        <title>Complete genome sequence of Corynebacterium casei LMG S-19264T (=DSM 44701T), isolated from a smear-ripened cheese.</title>
        <authorList>
            <consortium name="US DOE Joint Genome Institute (JGI-PGF)"/>
            <person name="Walter F."/>
            <person name="Albersmeier A."/>
            <person name="Kalinowski J."/>
            <person name="Ruckert C."/>
        </authorList>
    </citation>
    <scope>NUCLEOTIDE SEQUENCE</scope>
    <source>
        <strain evidence="5">CGMCC 1.15454</strain>
    </source>
</reference>
<dbReference type="InterPro" id="IPR018228">
    <property type="entry name" value="DNase_TatD-rel_CS"/>
</dbReference>
<comment type="similarity">
    <text evidence="1">Belongs to the metallo-dependent hydrolases superfamily. TatD-type hydrolase family.</text>
</comment>
<accession>A0A9W5TZH6</accession>